<dbReference type="Proteomes" id="UP000254227">
    <property type="component" value="Unassembled WGS sequence"/>
</dbReference>
<dbReference type="EMBL" id="UFRV01000006">
    <property type="protein sequence ID" value="SUU00472.1"/>
    <property type="molecule type" value="Genomic_DNA"/>
</dbReference>
<dbReference type="Proteomes" id="UP000196240">
    <property type="component" value="Unassembled WGS sequence"/>
</dbReference>
<name>A0A1R7QHA3_ACIJO</name>
<evidence type="ECO:0000313" key="1">
    <source>
        <dbReference type="EMBL" id="SJX23668.1"/>
    </source>
</evidence>
<gene>
    <name evidence="1" type="ORF">ACNJC6_03345</name>
    <name evidence="2" type="ORF">NCTC10308_03598</name>
</gene>
<reference evidence="2 4" key="2">
    <citation type="submission" date="2018-06" db="EMBL/GenBank/DDBJ databases">
        <authorList>
            <consortium name="Pathogen Informatics"/>
            <person name="Doyle S."/>
        </authorList>
    </citation>
    <scope>NUCLEOTIDE SEQUENCE [LARGE SCALE GENOMIC DNA]</scope>
    <source>
        <strain evidence="2 4">NCTC10308</strain>
    </source>
</reference>
<reference evidence="1 3" key="1">
    <citation type="submission" date="2017-02" db="EMBL/GenBank/DDBJ databases">
        <authorList>
            <person name="Peterson S.W."/>
        </authorList>
    </citation>
    <scope>NUCLEOTIDE SEQUENCE [LARGE SCALE GENOMIC DNA]</scope>
    <source>
        <strain evidence="1">C6</strain>
    </source>
</reference>
<sequence>MDKLVDIYVDNDMDNLINIQTFTQQWFSI</sequence>
<dbReference type="EMBL" id="FUUY01000017">
    <property type="protein sequence ID" value="SJX23668.1"/>
    <property type="molecule type" value="Genomic_DNA"/>
</dbReference>
<evidence type="ECO:0000313" key="4">
    <source>
        <dbReference type="Proteomes" id="UP000254227"/>
    </source>
</evidence>
<protein>
    <submittedName>
        <fullName evidence="1">Uncharacterized protein</fullName>
    </submittedName>
</protein>
<organism evidence="1 3">
    <name type="scientific">Acinetobacter johnsonii</name>
    <dbReference type="NCBI Taxonomy" id="40214"/>
    <lineage>
        <taxon>Bacteria</taxon>
        <taxon>Pseudomonadati</taxon>
        <taxon>Pseudomonadota</taxon>
        <taxon>Gammaproteobacteria</taxon>
        <taxon>Moraxellales</taxon>
        <taxon>Moraxellaceae</taxon>
        <taxon>Acinetobacter</taxon>
    </lineage>
</organism>
<dbReference type="AlphaFoldDB" id="A0A1R7QHA3"/>
<evidence type="ECO:0000313" key="2">
    <source>
        <dbReference type="EMBL" id="SUU00472.1"/>
    </source>
</evidence>
<accession>A0A1R7QHA3</accession>
<proteinExistence type="predicted"/>
<evidence type="ECO:0000313" key="3">
    <source>
        <dbReference type="Proteomes" id="UP000196240"/>
    </source>
</evidence>